<proteinExistence type="predicted"/>
<dbReference type="EMBL" id="MGGI01000001">
    <property type="protein sequence ID" value="OGM28008.1"/>
    <property type="molecule type" value="Genomic_DNA"/>
</dbReference>
<gene>
    <name evidence="2" type="ORF">A2627_00500</name>
</gene>
<evidence type="ECO:0000313" key="3">
    <source>
        <dbReference type="Proteomes" id="UP000178851"/>
    </source>
</evidence>
<dbReference type="Proteomes" id="UP000178851">
    <property type="component" value="Unassembled WGS sequence"/>
</dbReference>
<organism evidence="2 3">
    <name type="scientific">Candidatus Woesebacteria bacterium RIFCSPHIGHO2_01_FULL_39_28</name>
    <dbReference type="NCBI Taxonomy" id="1802496"/>
    <lineage>
        <taxon>Bacteria</taxon>
        <taxon>Candidatus Woeseibacteriota</taxon>
    </lineage>
</organism>
<dbReference type="PROSITE" id="PS51257">
    <property type="entry name" value="PROKAR_LIPOPROTEIN"/>
    <property type="match status" value="1"/>
</dbReference>
<dbReference type="InterPro" id="IPR052913">
    <property type="entry name" value="Glycopeptide_resist_protein"/>
</dbReference>
<sequence>MKIMQKKLIFILTLILTACIGFIAITYSQRIYPGVYIANFPVGNKTLNETEIVLSKNLSRVKEIVLGDKTEQYKIPLSSVGFFYNLQATIKDAYFLGRSGNISKDIKNIIQALSGKVRFKFKYSLNEEELNSYLSTIAGQVTTEPIYPSVKIVDGKVVVDRGKSGLDVNINKIKSDIEKNLINGRNPFVEIEKEKIDPSLTDIELQKYQDRASKLADKALVLNLDSLNREISSQDLVNLISPHNGEYLEKELISTVTKIADEVNKLPRNPVLVFDGEKVKEFSPEINGIEVNKDQFKINLIASLRQLEKSDEKQVTGAIPIEITPPKIKTEDINNLGIKSLIGKGTSKFVGSIPSRIYNITLASLRLNGVLIKPNETFSFNEVLGDVSKFTGYKEAYIIKDGKTILGDGGGVCQVSTTLFRAVLNAGLPIIERHAHAYRVYYYEEESPAGFDATVYAPTADLKIKNDTPGYILIQTKTDTKNLTLTFELYGTNDGRQVTISKPITSSVATPPDDLYQDDPTLPIGTVRQTEHKSWGAKVTFDYLVTREGEVTFQKTFISNYRPWQAVYLRGTAPLQ</sequence>
<dbReference type="PANTHER" id="PTHR35788:SF1">
    <property type="entry name" value="EXPORTED PROTEIN"/>
    <property type="match status" value="1"/>
</dbReference>
<dbReference type="InterPro" id="IPR007391">
    <property type="entry name" value="Vancomycin_resist_VanW"/>
</dbReference>
<name>A0A1F7YN34_9BACT</name>
<dbReference type="Pfam" id="PF12229">
    <property type="entry name" value="PG_binding_4"/>
    <property type="match status" value="2"/>
</dbReference>
<dbReference type="PANTHER" id="PTHR35788">
    <property type="entry name" value="EXPORTED PROTEIN-RELATED"/>
    <property type="match status" value="1"/>
</dbReference>
<dbReference type="InterPro" id="IPR022029">
    <property type="entry name" value="YoaR-like_PG-bd"/>
</dbReference>
<evidence type="ECO:0000259" key="1">
    <source>
        <dbReference type="Pfam" id="PF12229"/>
    </source>
</evidence>
<comment type="caution">
    <text evidence="2">The sequence shown here is derived from an EMBL/GenBank/DDBJ whole genome shotgun (WGS) entry which is preliminary data.</text>
</comment>
<accession>A0A1F7YN34</accession>
<feature type="domain" description="YoaR-like putative peptidoglycan binding" evidence="1">
    <location>
        <begin position="246"/>
        <end position="309"/>
    </location>
</feature>
<evidence type="ECO:0000313" key="2">
    <source>
        <dbReference type="EMBL" id="OGM28008.1"/>
    </source>
</evidence>
<dbReference type="AlphaFoldDB" id="A0A1F7YN34"/>
<feature type="domain" description="YoaR-like putative peptidoglycan binding" evidence="1">
    <location>
        <begin position="73"/>
        <end position="186"/>
    </location>
</feature>
<dbReference type="Pfam" id="PF04294">
    <property type="entry name" value="VanW"/>
    <property type="match status" value="1"/>
</dbReference>
<protein>
    <recommendedName>
        <fullName evidence="1">YoaR-like putative peptidoglycan binding domain-containing protein</fullName>
    </recommendedName>
</protein>
<reference evidence="2 3" key="1">
    <citation type="journal article" date="2016" name="Nat. Commun.">
        <title>Thousands of microbial genomes shed light on interconnected biogeochemical processes in an aquifer system.</title>
        <authorList>
            <person name="Anantharaman K."/>
            <person name="Brown C.T."/>
            <person name="Hug L.A."/>
            <person name="Sharon I."/>
            <person name="Castelle C.J."/>
            <person name="Probst A.J."/>
            <person name="Thomas B.C."/>
            <person name="Singh A."/>
            <person name="Wilkins M.J."/>
            <person name="Karaoz U."/>
            <person name="Brodie E.L."/>
            <person name="Williams K.H."/>
            <person name="Hubbard S.S."/>
            <person name="Banfield J.F."/>
        </authorList>
    </citation>
    <scope>NUCLEOTIDE SEQUENCE [LARGE SCALE GENOMIC DNA]</scope>
</reference>